<evidence type="ECO:0000256" key="9">
    <source>
        <dbReference type="ARBA" id="ARBA00023242"/>
    </source>
</evidence>
<keyword evidence="7" id="KW-0156">Chromatin regulator</keyword>
<evidence type="ECO:0000256" key="12">
    <source>
        <dbReference type="ARBA" id="ARBA00093359"/>
    </source>
</evidence>
<gene>
    <name evidence="16" type="ORF">POM88_011743</name>
</gene>
<keyword evidence="4" id="KW-1017">Isopeptide bond</keyword>
<dbReference type="InterPro" id="IPR026316">
    <property type="entry name" value="NSL2"/>
</dbReference>
<evidence type="ECO:0000256" key="10">
    <source>
        <dbReference type="ARBA" id="ARBA00032947"/>
    </source>
</evidence>
<proteinExistence type="predicted"/>
<dbReference type="GO" id="GO:0005634">
    <property type="term" value="C:nucleus"/>
    <property type="evidence" value="ECO:0007669"/>
    <property type="project" value="UniProtKB-SubCell"/>
</dbReference>
<name>A0AAD8N1V6_9APIA</name>
<accession>A0AAD8N1V6</accession>
<evidence type="ECO:0000256" key="14">
    <source>
        <dbReference type="SAM" id="MobiDB-lite"/>
    </source>
</evidence>
<dbReference type="EMBL" id="JAUIZM010000003">
    <property type="protein sequence ID" value="KAK1392687.1"/>
    <property type="molecule type" value="Genomic_DNA"/>
</dbReference>
<evidence type="ECO:0000256" key="4">
    <source>
        <dbReference type="ARBA" id="ARBA00022499"/>
    </source>
</evidence>
<evidence type="ECO:0000256" key="2">
    <source>
        <dbReference type="ARBA" id="ARBA00004173"/>
    </source>
</evidence>
<feature type="region of interest" description="Disordered" evidence="14">
    <location>
        <begin position="1"/>
        <end position="30"/>
    </location>
</feature>
<dbReference type="GO" id="GO:0044545">
    <property type="term" value="C:NSL complex"/>
    <property type="evidence" value="ECO:0007669"/>
    <property type="project" value="TreeGrafter"/>
</dbReference>
<evidence type="ECO:0000313" key="17">
    <source>
        <dbReference type="Proteomes" id="UP001237642"/>
    </source>
</evidence>
<comment type="caution">
    <text evidence="16">The sequence shown here is derived from an EMBL/GenBank/DDBJ whole genome shotgun (WGS) entry which is preliminary data.</text>
</comment>
<dbReference type="GO" id="GO:0006325">
    <property type="term" value="P:chromatin organization"/>
    <property type="evidence" value="ECO:0007669"/>
    <property type="project" value="UniProtKB-KW"/>
</dbReference>
<comment type="subunit">
    <text evidence="13">Component of the NSL complex at least composed of KAT8/MOF, KANSL1, KANSL2, KANSL3, MCRS1, PHF20, OGT1/OGT, WDR5 and HCFC1.</text>
</comment>
<reference evidence="16" key="1">
    <citation type="submission" date="2023-02" db="EMBL/GenBank/DDBJ databases">
        <title>Genome of toxic invasive species Heracleum sosnowskyi carries increased number of genes despite the absence of recent whole-genome duplications.</title>
        <authorList>
            <person name="Schelkunov M."/>
            <person name="Shtratnikova V."/>
            <person name="Makarenko M."/>
            <person name="Klepikova A."/>
            <person name="Omelchenko D."/>
            <person name="Novikova G."/>
            <person name="Obukhova E."/>
            <person name="Bogdanov V."/>
            <person name="Penin A."/>
            <person name="Logacheva M."/>
        </authorList>
    </citation>
    <scope>NUCLEOTIDE SEQUENCE</scope>
    <source>
        <strain evidence="16">Hsosn_3</strain>
        <tissue evidence="16">Leaf</tissue>
    </source>
</reference>
<feature type="compositionally biased region" description="Acidic residues" evidence="14">
    <location>
        <begin position="258"/>
        <end position="267"/>
    </location>
</feature>
<evidence type="ECO:0000256" key="8">
    <source>
        <dbReference type="ARBA" id="ARBA00023128"/>
    </source>
</evidence>
<evidence type="ECO:0000256" key="3">
    <source>
        <dbReference type="ARBA" id="ARBA00015508"/>
    </source>
</evidence>
<evidence type="ECO:0000256" key="5">
    <source>
        <dbReference type="ARBA" id="ARBA00022553"/>
    </source>
</evidence>
<evidence type="ECO:0000313" key="16">
    <source>
        <dbReference type="EMBL" id="KAK1392687.1"/>
    </source>
</evidence>
<sequence>MASSMNFPNSTNPTASSNSQMSNPLNDSSPLIIDPDSALCNSEYLTRREVLSRRSRKLHQLTKLYKNHYWALIQQLKNQYGEYCWEYGKSPFVQVDEVENNNNNNINVEFENNDNRNGGDDGENKAGKAMVVTPVFSSRCAVQGCKMKAMPLTQYCNMHILRDDKQVLYKGCGYVIKSSQAGPILCSKPILRTAVPSLCTPHMQKAEKDVSRALKKAGLSAHSSSKFAAQFHVIVAEYVNQIQAKRKEAREVKKEPCEVNEEDDISV</sequence>
<feature type="domain" description="KANL2-like probable zinc-finger" evidence="15">
    <location>
        <begin position="140"/>
        <end position="203"/>
    </location>
</feature>
<dbReference type="PANTHER" id="PTHR13453">
    <property type="entry name" value="KAT8 REGULATORY NSL COMPLEX SUBUNIT 2"/>
    <property type="match status" value="1"/>
</dbReference>
<dbReference type="GO" id="GO:0005739">
    <property type="term" value="C:mitochondrion"/>
    <property type="evidence" value="ECO:0007669"/>
    <property type="project" value="UniProtKB-SubCell"/>
</dbReference>
<keyword evidence="8" id="KW-0496">Mitochondrion</keyword>
<dbReference type="Pfam" id="PF13891">
    <property type="entry name" value="zf-C3HC3H_KANSL2"/>
    <property type="match status" value="1"/>
</dbReference>
<keyword evidence="17" id="KW-1185">Reference proteome</keyword>
<keyword evidence="5" id="KW-0597">Phosphoprotein</keyword>
<evidence type="ECO:0000256" key="13">
    <source>
        <dbReference type="ARBA" id="ARBA00093543"/>
    </source>
</evidence>
<evidence type="ECO:0000256" key="1">
    <source>
        <dbReference type="ARBA" id="ARBA00004123"/>
    </source>
</evidence>
<evidence type="ECO:0000256" key="7">
    <source>
        <dbReference type="ARBA" id="ARBA00022853"/>
    </source>
</evidence>
<comment type="function">
    <text evidence="12">Non-catalytic component of the NSL histone acetyltransferase complex, a multiprotein complex that mediates histone H4 acetylation at 'Lys-5'- and 'Lys-8' (H4K5ac and H4K8ac) at transcription start sites and promotes transcription initiation. Required for NSL complex stability and for transcription of intraciliary transport genes in both ciliated and non-ciliated cells by regulating histone H4 acetylation at 'Lys-5'- and 'Lys-12' (H4K5ac and H4K12ac). This is necessary for cilium assembly in ciliated cells and for organization of the microtubule cytoskeleton in non-ciliated cells. Required within the NSL complex to maintain nuclear architecture stability by promoting KAT8-mediated acetylation of lamin LMNA.</text>
</comment>
<organism evidence="16 17">
    <name type="scientific">Heracleum sosnowskyi</name>
    <dbReference type="NCBI Taxonomy" id="360622"/>
    <lineage>
        <taxon>Eukaryota</taxon>
        <taxon>Viridiplantae</taxon>
        <taxon>Streptophyta</taxon>
        <taxon>Embryophyta</taxon>
        <taxon>Tracheophyta</taxon>
        <taxon>Spermatophyta</taxon>
        <taxon>Magnoliopsida</taxon>
        <taxon>eudicotyledons</taxon>
        <taxon>Gunneridae</taxon>
        <taxon>Pentapetalae</taxon>
        <taxon>asterids</taxon>
        <taxon>campanulids</taxon>
        <taxon>Apiales</taxon>
        <taxon>Apiaceae</taxon>
        <taxon>Apioideae</taxon>
        <taxon>apioid superclade</taxon>
        <taxon>Tordylieae</taxon>
        <taxon>Tordyliinae</taxon>
        <taxon>Heracleum</taxon>
    </lineage>
</organism>
<feature type="compositionally biased region" description="Basic and acidic residues" evidence="14">
    <location>
        <begin position="248"/>
        <end position="257"/>
    </location>
</feature>
<dbReference type="PANTHER" id="PTHR13453:SF1">
    <property type="entry name" value="KAT8 REGULATORY NSL COMPLEX SUBUNIT 2"/>
    <property type="match status" value="1"/>
</dbReference>
<feature type="compositionally biased region" description="Low complexity" evidence="14">
    <location>
        <begin position="1"/>
        <end position="19"/>
    </location>
</feature>
<comment type="subcellular location">
    <subcellularLocation>
        <location evidence="2">Mitochondrion</location>
    </subcellularLocation>
    <subcellularLocation>
        <location evidence="1">Nucleus</location>
    </subcellularLocation>
</comment>
<dbReference type="InterPro" id="IPR025927">
    <property type="entry name" value="Znf_KANL2-like"/>
</dbReference>
<evidence type="ECO:0000256" key="11">
    <source>
        <dbReference type="ARBA" id="ARBA00033378"/>
    </source>
</evidence>
<protein>
    <recommendedName>
        <fullName evidence="3">KAT8 regulatory NSL complex subunit 2</fullName>
    </recommendedName>
    <alternativeName>
        <fullName evidence="11">NSL complex protein NSL2</fullName>
    </alternativeName>
    <alternativeName>
        <fullName evidence="10">Non-specific lethal 2 homolog</fullName>
    </alternativeName>
</protein>
<dbReference type="AlphaFoldDB" id="A0AAD8N1V6"/>
<keyword evidence="6" id="KW-0832">Ubl conjugation</keyword>
<dbReference type="Proteomes" id="UP001237642">
    <property type="component" value="Unassembled WGS sequence"/>
</dbReference>
<evidence type="ECO:0000259" key="15">
    <source>
        <dbReference type="Pfam" id="PF13891"/>
    </source>
</evidence>
<feature type="region of interest" description="Disordered" evidence="14">
    <location>
        <begin position="248"/>
        <end position="267"/>
    </location>
</feature>
<evidence type="ECO:0000256" key="6">
    <source>
        <dbReference type="ARBA" id="ARBA00022843"/>
    </source>
</evidence>
<keyword evidence="9" id="KW-0539">Nucleus</keyword>
<reference evidence="16" key="2">
    <citation type="submission" date="2023-05" db="EMBL/GenBank/DDBJ databases">
        <authorList>
            <person name="Schelkunov M.I."/>
        </authorList>
    </citation>
    <scope>NUCLEOTIDE SEQUENCE</scope>
    <source>
        <strain evidence="16">Hsosn_3</strain>
        <tissue evidence="16">Leaf</tissue>
    </source>
</reference>
<feature type="compositionally biased region" description="Polar residues" evidence="14">
    <location>
        <begin position="20"/>
        <end position="29"/>
    </location>
</feature>